<dbReference type="Pfam" id="PF01547">
    <property type="entry name" value="SBP_bac_1"/>
    <property type="match status" value="1"/>
</dbReference>
<evidence type="ECO:0000256" key="2">
    <source>
        <dbReference type="SAM" id="SignalP"/>
    </source>
</evidence>
<reference evidence="3 4" key="1">
    <citation type="submission" date="2019-05" db="EMBL/GenBank/DDBJ databases">
        <title>We sequenced the genome of Paenibacillus hemerocallicola KCTC 33185 for further insight into its adaptation and study the phylogeny of Paenibacillus.</title>
        <authorList>
            <person name="Narsing Rao M.P."/>
        </authorList>
    </citation>
    <scope>NUCLEOTIDE SEQUENCE [LARGE SCALE GENOMIC DNA]</scope>
    <source>
        <strain evidence="3 4">KCTC 33185</strain>
    </source>
</reference>
<protein>
    <submittedName>
        <fullName evidence="3">Extracellular solute-binding protein</fullName>
    </submittedName>
</protein>
<dbReference type="Gene3D" id="3.40.190.10">
    <property type="entry name" value="Periplasmic binding protein-like II"/>
    <property type="match status" value="1"/>
</dbReference>
<feature type="chain" id="PRO_5039114470" evidence="2">
    <location>
        <begin position="24"/>
        <end position="454"/>
    </location>
</feature>
<sequence length="454" mass="50254">MLMMYKRWIATMGATILLVPLLAACGSSSSNSDAKPADNADSNKTEPKTAAADSFGSDEKAEILIRVGISDEQFEQKYRNVLKQKFPNVTFTKAPTTIKLQDQLAATPPDLFDQGYTNLQELTNLDLALNLDPLVKKYGVDLNRFDPYIIKDVRSYSVNKNELLLIPFSVQPFVLHYNKDLFDKFGVAYPKANSTWQDLIELSKKLARNEGGVAYRGLDAGLNVNRMQKQLSLPFVDAKTWKSLVGSTPGWKTLYQTYADIYGVPGNFPEGAKHGDGRKAFLETKTLAMYPHIVMVTDTDFVQAAQGGFKLGITTYPVFKDKPGVGTGLFGGGLAVNKLSKQQDLAFKVAVYYSSDEVQKALSKMGYVTPLVSPDVRKTLFEGNPLAAGLDLNAIYGTRAADPYERTDWDQKAFDIVNAGMQNFFTGKTDINSTMREVDEKIEKMVADQKAQTK</sequence>
<feature type="signal peptide" evidence="2">
    <location>
        <begin position="1"/>
        <end position="23"/>
    </location>
</feature>
<dbReference type="PANTHER" id="PTHR43649:SF12">
    <property type="entry name" value="DIACETYLCHITOBIOSE BINDING PROTEIN DASA"/>
    <property type="match status" value="1"/>
</dbReference>
<keyword evidence="2" id="KW-0732">Signal</keyword>
<dbReference type="AlphaFoldDB" id="A0A5C4SXY0"/>
<evidence type="ECO:0000313" key="3">
    <source>
        <dbReference type="EMBL" id="TNJ61218.1"/>
    </source>
</evidence>
<proteinExistence type="predicted"/>
<comment type="caution">
    <text evidence="3">The sequence shown here is derived from an EMBL/GenBank/DDBJ whole genome shotgun (WGS) entry which is preliminary data.</text>
</comment>
<accession>A0A5C4SXY0</accession>
<evidence type="ECO:0000313" key="4">
    <source>
        <dbReference type="Proteomes" id="UP000307943"/>
    </source>
</evidence>
<dbReference type="SUPFAM" id="SSF53850">
    <property type="entry name" value="Periplasmic binding protein-like II"/>
    <property type="match status" value="1"/>
</dbReference>
<dbReference type="PANTHER" id="PTHR43649">
    <property type="entry name" value="ARABINOSE-BINDING PROTEIN-RELATED"/>
    <property type="match status" value="1"/>
</dbReference>
<dbReference type="Proteomes" id="UP000307943">
    <property type="component" value="Unassembled WGS sequence"/>
</dbReference>
<name>A0A5C4SXY0_9BACL</name>
<gene>
    <name evidence="3" type="ORF">FE784_34625</name>
</gene>
<dbReference type="OrthoDB" id="2509190at2"/>
<dbReference type="PROSITE" id="PS51257">
    <property type="entry name" value="PROKAR_LIPOPROTEIN"/>
    <property type="match status" value="1"/>
</dbReference>
<organism evidence="3 4">
    <name type="scientific">Paenibacillus hemerocallicola</name>
    <dbReference type="NCBI Taxonomy" id="1172614"/>
    <lineage>
        <taxon>Bacteria</taxon>
        <taxon>Bacillati</taxon>
        <taxon>Bacillota</taxon>
        <taxon>Bacilli</taxon>
        <taxon>Bacillales</taxon>
        <taxon>Paenibacillaceae</taxon>
        <taxon>Paenibacillus</taxon>
    </lineage>
</organism>
<dbReference type="EMBL" id="VDCQ01000076">
    <property type="protein sequence ID" value="TNJ61218.1"/>
    <property type="molecule type" value="Genomic_DNA"/>
</dbReference>
<dbReference type="InterPro" id="IPR050490">
    <property type="entry name" value="Bact_solute-bd_prot1"/>
</dbReference>
<feature type="region of interest" description="Disordered" evidence="1">
    <location>
        <begin position="30"/>
        <end position="55"/>
    </location>
</feature>
<feature type="compositionally biased region" description="Basic and acidic residues" evidence="1">
    <location>
        <begin position="35"/>
        <end position="47"/>
    </location>
</feature>
<dbReference type="InterPro" id="IPR006059">
    <property type="entry name" value="SBP"/>
</dbReference>
<keyword evidence="4" id="KW-1185">Reference proteome</keyword>
<evidence type="ECO:0000256" key="1">
    <source>
        <dbReference type="SAM" id="MobiDB-lite"/>
    </source>
</evidence>